<reference evidence="7" key="1">
    <citation type="journal article" date="2019" name="Int. J. Syst. Evol. Microbiol.">
        <title>The Global Catalogue of Microorganisms (GCM) 10K type strain sequencing project: providing services to taxonomists for standard genome sequencing and annotation.</title>
        <authorList>
            <consortium name="The Broad Institute Genomics Platform"/>
            <consortium name="The Broad Institute Genome Sequencing Center for Infectious Disease"/>
            <person name="Wu L."/>
            <person name="Ma J."/>
        </authorList>
    </citation>
    <scope>NUCLEOTIDE SEQUENCE [LARGE SCALE GENOMIC DNA]</scope>
    <source>
        <strain evidence="7">CCUG 60023</strain>
    </source>
</reference>
<dbReference type="EC" id="2.1.1.-" evidence="6"/>
<dbReference type="PANTHER" id="PTHR43667">
    <property type="entry name" value="CYCLOPROPANE-FATTY-ACYL-PHOSPHOLIPID SYNTHASE"/>
    <property type="match status" value="1"/>
</dbReference>
<evidence type="ECO:0000256" key="1">
    <source>
        <dbReference type="ARBA" id="ARBA00010815"/>
    </source>
</evidence>
<proteinExistence type="inferred from homology"/>
<comment type="similarity">
    <text evidence="1">Belongs to the CFA/CMAS family.</text>
</comment>
<dbReference type="GO" id="GO:0008168">
    <property type="term" value="F:methyltransferase activity"/>
    <property type="evidence" value="ECO:0007669"/>
    <property type="project" value="UniProtKB-KW"/>
</dbReference>
<dbReference type="Pfam" id="PF02353">
    <property type="entry name" value="CMAS"/>
    <property type="match status" value="1"/>
</dbReference>
<dbReference type="Gene3D" id="3.40.50.150">
    <property type="entry name" value="Vaccinia Virus protein VP39"/>
    <property type="match status" value="1"/>
</dbReference>
<evidence type="ECO:0000256" key="2">
    <source>
        <dbReference type="ARBA" id="ARBA00022603"/>
    </source>
</evidence>
<evidence type="ECO:0000256" key="3">
    <source>
        <dbReference type="ARBA" id="ARBA00022679"/>
    </source>
</evidence>
<gene>
    <name evidence="6" type="ORF">ACFQ14_14375</name>
</gene>
<keyword evidence="5" id="KW-0443">Lipid metabolism</keyword>
<name>A0ABW3FLH9_9HYPH</name>
<accession>A0ABW3FLH9</accession>
<organism evidence="6 7">
    <name type="scientific">Pseudahrensia aquimaris</name>
    <dbReference type="NCBI Taxonomy" id="744461"/>
    <lineage>
        <taxon>Bacteria</taxon>
        <taxon>Pseudomonadati</taxon>
        <taxon>Pseudomonadota</taxon>
        <taxon>Alphaproteobacteria</taxon>
        <taxon>Hyphomicrobiales</taxon>
        <taxon>Ahrensiaceae</taxon>
        <taxon>Pseudahrensia</taxon>
    </lineage>
</organism>
<dbReference type="SUPFAM" id="SSF53335">
    <property type="entry name" value="S-adenosyl-L-methionine-dependent methyltransferases"/>
    <property type="match status" value="1"/>
</dbReference>
<keyword evidence="7" id="KW-1185">Reference proteome</keyword>
<evidence type="ECO:0000313" key="6">
    <source>
        <dbReference type="EMBL" id="MFD0917591.1"/>
    </source>
</evidence>
<dbReference type="RefSeq" id="WP_377213450.1">
    <property type="nucleotide sequence ID" value="NZ_JBHTJV010000023.1"/>
</dbReference>
<dbReference type="CDD" id="cd02440">
    <property type="entry name" value="AdoMet_MTases"/>
    <property type="match status" value="1"/>
</dbReference>
<dbReference type="InterPro" id="IPR050723">
    <property type="entry name" value="CFA/CMAS"/>
</dbReference>
<dbReference type="EMBL" id="JBHTJV010000023">
    <property type="protein sequence ID" value="MFD0917591.1"/>
    <property type="molecule type" value="Genomic_DNA"/>
</dbReference>
<dbReference type="Proteomes" id="UP001597101">
    <property type="component" value="Unassembled WGS sequence"/>
</dbReference>
<dbReference type="InterPro" id="IPR029063">
    <property type="entry name" value="SAM-dependent_MTases_sf"/>
</dbReference>
<comment type="caution">
    <text evidence="6">The sequence shown here is derived from an EMBL/GenBank/DDBJ whole genome shotgun (WGS) entry which is preliminary data.</text>
</comment>
<dbReference type="PANTHER" id="PTHR43667:SF1">
    <property type="entry name" value="CYCLOPROPANE-FATTY-ACYL-PHOSPHOLIPID SYNTHASE"/>
    <property type="match status" value="1"/>
</dbReference>
<keyword evidence="4" id="KW-0949">S-adenosyl-L-methionine</keyword>
<dbReference type="InterPro" id="IPR003333">
    <property type="entry name" value="CMAS"/>
</dbReference>
<evidence type="ECO:0000256" key="5">
    <source>
        <dbReference type="ARBA" id="ARBA00023098"/>
    </source>
</evidence>
<evidence type="ECO:0000313" key="7">
    <source>
        <dbReference type="Proteomes" id="UP001597101"/>
    </source>
</evidence>
<dbReference type="GO" id="GO:0032259">
    <property type="term" value="P:methylation"/>
    <property type="evidence" value="ECO:0007669"/>
    <property type="project" value="UniProtKB-KW"/>
</dbReference>
<keyword evidence="3 6" id="KW-0808">Transferase</keyword>
<dbReference type="PIRSF" id="PIRSF003085">
    <property type="entry name" value="CMAS"/>
    <property type="match status" value="1"/>
</dbReference>
<keyword evidence="2 6" id="KW-0489">Methyltransferase</keyword>
<evidence type="ECO:0000256" key="4">
    <source>
        <dbReference type="ARBA" id="ARBA00022691"/>
    </source>
</evidence>
<sequence>MFPLSHMMKSFVQKGQLDVIDADGQRHTFGGKSDGPHVVMRLSDKKLYRDLVFKSEIAAAEGYMDGTMTFEEGSTLRDFLHLFSINRLSLADYPLQKAIRKITMLTRRKQQSNRKGEAQRNVAHHYDLGNDFYKLFLDDNMLYSCAYFRNANESLEQAQRNKLRLLASKLDLKPGQRILDIGCGWGDLALYLASMEDVHVVGVTLSKEQQALASKRADDMGLADRVEFRLQDYREVPETFDRIVSVGMFEHVGVSHYDEFFAKLNDLMPDHGLAVIHSIGHMSPPGMASKFMRKYIFPGAYSPALSEVFESVERNSLWCLDLEFLRVHYAETLKHWEQRFQNNRDKVEEMYDERFARMWEFYLISAEAMFRTGSQLVFHMQLSRQRDAAPLQRDYITDTQREYEDKEAKLKLTL</sequence>
<protein>
    <submittedName>
        <fullName evidence="6">Class I SAM-dependent methyltransferase</fullName>
        <ecNumber evidence="6">2.1.1.-</ecNumber>
    </submittedName>
</protein>